<evidence type="ECO:0000313" key="1">
    <source>
        <dbReference type="EMBL" id="KAJ9102328.1"/>
    </source>
</evidence>
<reference evidence="1" key="1">
    <citation type="submission" date="2023-04" db="EMBL/GenBank/DDBJ databases">
        <title>Draft Genome sequencing of Naganishia species isolated from polar environments using Oxford Nanopore Technology.</title>
        <authorList>
            <person name="Leo P."/>
            <person name="Venkateswaran K."/>
        </authorList>
    </citation>
    <scope>NUCLEOTIDE SEQUENCE</scope>
    <source>
        <strain evidence="1">MNA-CCFEE 5423</strain>
    </source>
</reference>
<comment type="caution">
    <text evidence="1">The sequence shown here is derived from an EMBL/GenBank/DDBJ whole genome shotgun (WGS) entry which is preliminary data.</text>
</comment>
<name>A0ACC2VT14_9TREE</name>
<sequence>MILTLLSMSLAIFGVSGQTNPAFAPPAVCPVCTSGNYTGQNNGSLPIQPRVPGKAYSRFIQIWLENTDFETAQASTTFSKLASEGILLTNYNGVTHPSEPNYVASIAGDFFGMSDDSFYALPPNVSTQVDLLELHNVSWATYQENMPYIGFSGDYAQKNYLDPSSKVPYTYYKRKHNPFIICDSIASVPARMNRIRNFNDFAVDVNASALPSWVYITPNLVNDAHDTNVTFVSAWLEYFLVPLLNNPNFNDNETLILLTFDENEDYKSQNTVYTLLLGGAVSDYKGTIDSTFYTHYSSLSSVQNNWGLGTLGRQDSNATVASVFQFQANMTNHTNVVSDVTPLMNLTGILPGVCASQRWIPVTAPEMSAIGAGGGPVFTSGITSNVSCENTTPINLTDMGLVNPATINPNYTMLSSNTKVNATSSSTLPSSSAIASSKSSAGHVRLCLPAVSSTIVYLLCAILLS</sequence>
<proteinExistence type="predicted"/>
<gene>
    <name evidence="1" type="ORF">QFC21_002728</name>
</gene>
<dbReference type="Proteomes" id="UP001227268">
    <property type="component" value="Unassembled WGS sequence"/>
</dbReference>
<dbReference type="EMBL" id="JASBWT010000008">
    <property type="protein sequence ID" value="KAJ9102328.1"/>
    <property type="molecule type" value="Genomic_DNA"/>
</dbReference>
<protein>
    <submittedName>
        <fullName evidence="1">Uncharacterized protein</fullName>
    </submittedName>
</protein>
<evidence type="ECO:0000313" key="2">
    <source>
        <dbReference type="Proteomes" id="UP001227268"/>
    </source>
</evidence>
<organism evidence="1 2">
    <name type="scientific">Naganishia friedmannii</name>
    <dbReference type="NCBI Taxonomy" id="89922"/>
    <lineage>
        <taxon>Eukaryota</taxon>
        <taxon>Fungi</taxon>
        <taxon>Dikarya</taxon>
        <taxon>Basidiomycota</taxon>
        <taxon>Agaricomycotina</taxon>
        <taxon>Tremellomycetes</taxon>
        <taxon>Filobasidiales</taxon>
        <taxon>Filobasidiaceae</taxon>
        <taxon>Naganishia</taxon>
    </lineage>
</organism>
<keyword evidence="2" id="KW-1185">Reference proteome</keyword>
<accession>A0ACC2VT14</accession>